<dbReference type="PANTHER" id="PTHR45453:SF1">
    <property type="entry name" value="PHOSPHATE REGULON SENSOR PROTEIN PHOR"/>
    <property type="match status" value="1"/>
</dbReference>
<dbReference type="AlphaFoldDB" id="A0A645J065"/>
<keyword evidence="3" id="KW-0597">Phosphoprotein</keyword>
<dbReference type="Gene3D" id="3.30.565.10">
    <property type="entry name" value="Histidine kinase-like ATPase, C-terminal domain"/>
    <property type="match status" value="1"/>
</dbReference>
<dbReference type="SUPFAM" id="SSF55874">
    <property type="entry name" value="ATPase domain of HSP90 chaperone/DNA topoisomerase II/histidine kinase"/>
    <property type="match status" value="1"/>
</dbReference>
<dbReference type="EC" id="2.7.13.3" evidence="2"/>
<dbReference type="GO" id="GO:0016036">
    <property type="term" value="P:cellular response to phosphate starvation"/>
    <property type="evidence" value="ECO:0007669"/>
    <property type="project" value="TreeGrafter"/>
</dbReference>
<evidence type="ECO:0000256" key="3">
    <source>
        <dbReference type="ARBA" id="ARBA00022553"/>
    </source>
</evidence>
<dbReference type="GO" id="GO:0005886">
    <property type="term" value="C:plasma membrane"/>
    <property type="evidence" value="ECO:0007669"/>
    <property type="project" value="TreeGrafter"/>
</dbReference>
<dbReference type="InterPro" id="IPR005467">
    <property type="entry name" value="His_kinase_dom"/>
</dbReference>
<feature type="domain" description="Histidine kinase" evidence="7">
    <location>
        <begin position="1"/>
        <end position="153"/>
    </location>
</feature>
<evidence type="ECO:0000259" key="7">
    <source>
        <dbReference type="PROSITE" id="PS50109"/>
    </source>
</evidence>
<evidence type="ECO:0000256" key="5">
    <source>
        <dbReference type="ARBA" id="ARBA00022777"/>
    </source>
</evidence>
<protein>
    <recommendedName>
        <fullName evidence="2">histidine kinase</fullName>
        <ecNumber evidence="2">2.7.13.3</ecNumber>
    </recommendedName>
</protein>
<evidence type="ECO:0000256" key="2">
    <source>
        <dbReference type="ARBA" id="ARBA00012438"/>
    </source>
</evidence>
<dbReference type="PRINTS" id="PR00344">
    <property type="entry name" value="BCTRLSENSOR"/>
</dbReference>
<organism evidence="8">
    <name type="scientific">bioreactor metagenome</name>
    <dbReference type="NCBI Taxonomy" id="1076179"/>
    <lineage>
        <taxon>unclassified sequences</taxon>
        <taxon>metagenomes</taxon>
        <taxon>ecological metagenomes</taxon>
    </lineage>
</organism>
<dbReference type="GO" id="GO:0004721">
    <property type="term" value="F:phosphoprotein phosphatase activity"/>
    <property type="evidence" value="ECO:0007669"/>
    <property type="project" value="TreeGrafter"/>
</dbReference>
<dbReference type="InterPro" id="IPR050351">
    <property type="entry name" value="BphY/WalK/GraS-like"/>
</dbReference>
<dbReference type="CDD" id="cd00075">
    <property type="entry name" value="HATPase"/>
    <property type="match status" value="1"/>
</dbReference>
<gene>
    <name evidence="8" type="primary">senX3_12</name>
    <name evidence="8" type="ORF">SDC9_204489</name>
</gene>
<sequence>MVPPKESCDLLAISKTVAARLSAKAEGAGISLTASGEQALILGIPSVLEEMIYNLAENAVKYNRPGGSAQILVKKEEKGAAISVTDTGIGIPKAEQERIFERFYRVDKSHSEAIEGTGLGLAIVKHGAALHGAKIEVKSDVGGTVFTLHFPEE</sequence>
<reference evidence="8" key="1">
    <citation type="submission" date="2019-08" db="EMBL/GenBank/DDBJ databases">
        <authorList>
            <person name="Kucharzyk K."/>
            <person name="Murdoch R.W."/>
            <person name="Higgins S."/>
            <person name="Loffler F."/>
        </authorList>
    </citation>
    <scope>NUCLEOTIDE SEQUENCE</scope>
</reference>
<dbReference type="InterPro" id="IPR004358">
    <property type="entry name" value="Sig_transdc_His_kin-like_C"/>
</dbReference>
<comment type="catalytic activity">
    <reaction evidence="1">
        <text>ATP + protein L-histidine = ADP + protein N-phospho-L-histidine.</text>
        <dbReference type="EC" id="2.7.13.3"/>
    </reaction>
</comment>
<dbReference type="FunFam" id="3.30.565.10:FF:000006">
    <property type="entry name" value="Sensor histidine kinase WalK"/>
    <property type="match status" value="1"/>
</dbReference>
<evidence type="ECO:0000313" key="8">
    <source>
        <dbReference type="EMBL" id="MPN56797.1"/>
    </source>
</evidence>
<name>A0A645J065_9ZZZZ</name>
<dbReference type="InterPro" id="IPR003594">
    <property type="entry name" value="HATPase_dom"/>
</dbReference>
<evidence type="ECO:0000256" key="4">
    <source>
        <dbReference type="ARBA" id="ARBA00022679"/>
    </source>
</evidence>
<dbReference type="GO" id="GO:0000155">
    <property type="term" value="F:phosphorelay sensor kinase activity"/>
    <property type="evidence" value="ECO:0007669"/>
    <property type="project" value="TreeGrafter"/>
</dbReference>
<comment type="caution">
    <text evidence="8">The sequence shown here is derived from an EMBL/GenBank/DDBJ whole genome shotgun (WGS) entry which is preliminary data.</text>
</comment>
<proteinExistence type="predicted"/>
<dbReference type="Pfam" id="PF02518">
    <property type="entry name" value="HATPase_c"/>
    <property type="match status" value="1"/>
</dbReference>
<dbReference type="PROSITE" id="PS50109">
    <property type="entry name" value="HIS_KIN"/>
    <property type="match status" value="1"/>
</dbReference>
<evidence type="ECO:0000256" key="6">
    <source>
        <dbReference type="ARBA" id="ARBA00023012"/>
    </source>
</evidence>
<keyword evidence="6" id="KW-0902">Two-component regulatory system</keyword>
<keyword evidence="5 8" id="KW-0418">Kinase</keyword>
<dbReference type="EMBL" id="VSSQ01127563">
    <property type="protein sequence ID" value="MPN56797.1"/>
    <property type="molecule type" value="Genomic_DNA"/>
</dbReference>
<accession>A0A645J065</accession>
<dbReference type="InterPro" id="IPR036890">
    <property type="entry name" value="HATPase_C_sf"/>
</dbReference>
<keyword evidence="4 8" id="KW-0808">Transferase</keyword>
<dbReference type="PANTHER" id="PTHR45453">
    <property type="entry name" value="PHOSPHATE REGULON SENSOR PROTEIN PHOR"/>
    <property type="match status" value="1"/>
</dbReference>
<dbReference type="SMART" id="SM00387">
    <property type="entry name" value="HATPase_c"/>
    <property type="match status" value="1"/>
</dbReference>
<evidence type="ECO:0000256" key="1">
    <source>
        <dbReference type="ARBA" id="ARBA00000085"/>
    </source>
</evidence>